<comment type="function">
    <text evidence="5">Catalyzes the phosphorylation of the 3'-hydroxyl group of dephosphocoenzyme A to form coenzyme A.</text>
</comment>
<dbReference type="RefSeq" id="WP_305945264.1">
    <property type="nucleotide sequence ID" value="NZ_JAUZVY010000003.1"/>
</dbReference>
<comment type="catalytic activity">
    <reaction evidence="5">
        <text>3'-dephospho-CoA + ATP = ADP + CoA + H(+)</text>
        <dbReference type="Rhea" id="RHEA:18245"/>
        <dbReference type="ChEBI" id="CHEBI:15378"/>
        <dbReference type="ChEBI" id="CHEBI:30616"/>
        <dbReference type="ChEBI" id="CHEBI:57287"/>
        <dbReference type="ChEBI" id="CHEBI:57328"/>
        <dbReference type="ChEBI" id="CHEBI:456216"/>
        <dbReference type="EC" id="2.7.1.24"/>
    </reaction>
</comment>
<keyword evidence="5 7" id="KW-0418">Kinase</keyword>
<evidence type="ECO:0000256" key="5">
    <source>
        <dbReference type="HAMAP-Rule" id="MF_00376"/>
    </source>
</evidence>
<dbReference type="InterPro" id="IPR001977">
    <property type="entry name" value="Depp_CoAkinase"/>
</dbReference>
<accession>A0ABT9GQA6</accession>
<dbReference type="Proteomes" id="UP001236258">
    <property type="component" value="Unassembled WGS sequence"/>
</dbReference>
<gene>
    <name evidence="5 7" type="primary">coaE</name>
    <name evidence="7" type="ORF">Q3O59_08975</name>
</gene>
<evidence type="ECO:0000313" key="8">
    <source>
        <dbReference type="Proteomes" id="UP001236258"/>
    </source>
</evidence>
<sequence length="217" mass="23710">MANTASTIPALVVGLTGGIGSGKSTVAEAFAALGIEQVDADVVARQVVQPDSPAWQQIVAHFGTGILQPDRQLDRAALRQRVFSQPDDKAWLNQLLHPIIRQQMQQQLARARSPYVLMVAPLLLENQLQSRVDRLLVVDVPQRLQLQRTLLRDGGSEQQVAAIMTAQVSREERLAAADDVIDNSAEPAQIEAQVAQLHQRYLALAADKAKGTTKHHD</sequence>
<keyword evidence="2 5" id="KW-0547">Nucleotide-binding</keyword>
<evidence type="ECO:0000256" key="1">
    <source>
        <dbReference type="ARBA" id="ARBA00009018"/>
    </source>
</evidence>
<dbReference type="NCBIfam" id="TIGR00152">
    <property type="entry name" value="dephospho-CoA kinase"/>
    <property type="match status" value="1"/>
</dbReference>
<comment type="caution">
    <text evidence="7">The sequence shown here is derived from an EMBL/GenBank/DDBJ whole genome shotgun (WGS) entry which is preliminary data.</text>
</comment>
<keyword evidence="5" id="KW-0963">Cytoplasm</keyword>
<evidence type="ECO:0000313" key="7">
    <source>
        <dbReference type="EMBL" id="MDP4529161.1"/>
    </source>
</evidence>
<reference evidence="7 8" key="1">
    <citation type="submission" date="2023-08" db="EMBL/GenBank/DDBJ databases">
        <authorList>
            <person name="Joshi A."/>
            <person name="Thite S."/>
        </authorList>
    </citation>
    <scope>NUCLEOTIDE SEQUENCE [LARGE SCALE GENOMIC DNA]</scope>
    <source>
        <strain evidence="7 8">1E1</strain>
    </source>
</reference>
<keyword evidence="5 7" id="KW-0808">Transferase</keyword>
<dbReference type="SUPFAM" id="SSF52540">
    <property type="entry name" value="P-loop containing nucleoside triphosphate hydrolases"/>
    <property type="match status" value="1"/>
</dbReference>
<feature type="binding site" evidence="5">
    <location>
        <begin position="20"/>
        <end position="25"/>
    </location>
    <ligand>
        <name>ATP</name>
        <dbReference type="ChEBI" id="CHEBI:30616"/>
    </ligand>
</feature>
<dbReference type="EC" id="2.7.1.24" evidence="5 6"/>
<keyword evidence="4 5" id="KW-0173">Coenzyme A biosynthesis</keyword>
<protein>
    <recommendedName>
        <fullName evidence="5 6">Dephospho-CoA kinase</fullName>
        <ecNumber evidence="5 6">2.7.1.24</ecNumber>
    </recommendedName>
    <alternativeName>
        <fullName evidence="5">Dephosphocoenzyme A kinase</fullName>
    </alternativeName>
</protein>
<dbReference type="PANTHER" id="PTHR10695:SF46">
    <property type="entry name" value="BIFUNCTIONAL COENZYME A SYNTHASE-RELATED"/>
    <property type="match status" value="1"/>
</dbReference>
<dbReference type="CDD" id="cd02022">
    <property type="entry name" value="DPCK"/>
    <property type="match status" value="1"/>
</dbReference>
<keyword evidence="8" id="KW-1185">Reference proteome</keyword>
<dbReference type="GO" id="GO:0004140">
    <property type="term" value="F:dephospho-CoA kinase activity"/>
    <property type="evidence" value="ECO:0007669"/>
    <property type="project" value="UniProtKB-EC"/>
</dbReference>
<evidence type="ECO:0000256" key="3">
    <source>
        <dbReference type="ARBA" id="ARBA00022840"/>
    </source>
</evidence>
<evidence type="ECO:0000256" key="6">
    <source>
        <dbReference type="NCBIfam" id="TIGR00152"/>
    </source>
</evidence>
<dbReference type="PANTHER" id="PTHR10695">
    <property type="entry name" value="DEPHOSPHO-COA KINASE-RELATED"/>
    <property type="match status" value="1"/>
</dbReference>
<dbReference type="PROSITE" id="PS51219">
    <property type="entry name" value="DPCK"/>
    <property type="match status" value="1"/>
</dbReference>
<name>A0ABT9GQA6_9GAMM</name>
<evidence type="ECO:0000256" key="4">
    <source>
        <dbReference type="ARBA" id="ARBA00022993"/>
    </source>
</evidence>
<proteinExistence type="inferred from homology"/>
<organism evidence="7 8">
    <name type="scientific">Alkalimonas delamerensis</name>
    <dbReference type="NCBI Taxonomy" id="265981"/>
    <lineage>
        <taxon>Bacteria</taxon>
        <taxon>Pseudomonadati</taxon>
        <taxon>Pseudomonadota</taxon>
        <taxon>Gammaproteobacteria</taxon>
        <taxon>Alkalimonas</taxon>
    </lineage>
</organism>
<dbReference type="HAMAP" id="MF_00376">
    <property type="entry name" value="Dephospho_CoA_kinase"/>
    <property type="match status" value="1"/>
</dbReference>
<evidence type="ECO:0000256" key="2">
    <source>
        <dbReference type="ARBA" id="ARBA00022741"/>
    </source>
</evidence>
<comment type="pathway">
    <text evidence="5">Cofactor biosynthesis; coenzyme A biosynthesis; CoA from (R)-pantothenate: step 5/5.</text>
</comment>
<dbReference type="Pfam" id="PF01121">
    <property type="entry name" value="CoaE"/>
    <property type="match status" value="1"/>
</dbReference>
<dbReference type="Gene3D" id="3.40.50.300">
    <property type="entry name" value="P-loop containing nucleotide triphosphate hydrolases"/>
    <property type="match status" value="1"/>
</dbReference>
<comment type="subcellular location">
    <subcellularLocation>
        <location evidence="5">Cytoplasm</location>
    </subcellularLocation>
</comment>
<dbReference type="InterPro" id="IPR027417">
    <property type="entry name" value="P-loop_NTPase"/>
</dbReference>
<comment type="similarity">
    <text evidence="1 5">Belongs to the CoaE family.</text>
</comment>
<keyword evidence="3 5" id="KW-0067">ATP-binding</keyword>
<dbReference type="EMBL" id="JAUZVY010000003">
    <property type="protein sequence ID" value="MDP4529161.1"/>
    <property type="molecule type" value="Genomic_DNA"/>
</dbReference>